<evidence type="ECO:0000313" key="2">
    <source>
        <dbReference type="Proteomes" id="UP001162162"/>
    </source>
</evidence>
<dbReference type="EMBL" id="JAPWTK010001082">
    <property type="protein sequence ID" value="KAJ8934187.1"/>
    <property type="molecule type" value="Genomic_DNA"/>
</dbReference>
<comment type="caution">
    <text evidence="1">The sequence shown here is derived from an EMBL/GenBank/DDBJ whole genome shotgun (WGS) entry which is preliminary data.</text>
</comment>
<proteinExistence type="predicted"/>
<accession>A0AAV8X6N5</accession>
<name>A0AAV8X6N5_9CUCU</name>
<protein>
    <submittedName>
        <fullName evidence="1">Uncharacterized protein</fullName>
    </submittedName>
</protein>
<reference evidence="1" key="1">
    <citation type="journal article" date="2023" name="Insect Mol. Biol.">
        <title>Genome sequencing provides insights into the evolution of gene families encoding plant cell wall-degrading enzymes in longhorned beetles.</title>
        <authorList>
            <person name="Shin N.R."/>
            <person name="Okamura Y."/>
            <person name="Kirsch R."/>
            <person name="Pauchet Y."/>
        </authorList>
    </citation>
    <scope>NUCLEOTIDE SEQUENCE</scope>
    <source>
        <strain evidence="1">AMC_N1</strain>
    </source>
</reference>
<organism evidence="1 2">
    <name type="scientific">Aromia moschata</name>
    <dbReference type="NCBI Taxonomy" id="1265417"/>
    <lineage>
        <taxon>Eukaryota</taxon>
        <taxon>Metazoa</taxon>
        <taxon>Ecdysozoa</taxon>
        <taxon>Arthropoda</taxon>
        <taxon>Hexapoda</taxon>
        <taxon>Insecta</taxon>
        <taxon>Pterygota</taxon>
        <taxon>Neoptera</taxon>
        <taxon>Endopterygota</taxon>
        <taxon>Coleoptera</taxon>
        <taxon>Polyphaga</taxon>
        <taxon>Cucujiformia</taxon>
        <taxon>Chrysomeloidea</taxon>
        <taxon>Cerambycidae</taxon>
        <taxon>Cerambycinae</taxon>
        <taxon>Callichromatini</taxon>
        <taxon>Aromia</taxon>
    </lineage>
</organism>
<evidence type="ECO:0000313" key="1">
    <source>
        <dbReference type="EMBL" id="KAJ8934187.1"/>
    </source>
</evidence>
<gene>
    <name evidence="1" type="ORF">NQ318_022688</name>
</gene>
<dbReference type="AlphaFoldDB" id="A0AAV8X6N5"/>
<dbReference type="Proteomes" id="UP001162162">
    <property type="component" value="Unassembled WGS sequence"/>
</dbReference>
<keyword evidence="2" id="KW-1185">Reference proteome</keyword>
<sequence>MEFKINDEISEILPMLEANSHTIQIRRILAPAVINILWAIVCGTRFNRNDASLIQLLELLDLRSKAFDMSGFRYHSD</sequence>